<keyword evidence="6 7" id="KW-0472">Membrane</keyword>
<proteinExistence type="inferred from homology"/>
<keyword evidence="5 7" id="KW-1278">Translocase</keyword>
<dbReference type="Gene3D" id="2.40.50.100">
    <property type="match status" value="1"/>
</dbReference>
<dbReference type="InterPro" id="IPR008995">
    <property type="entry name" value="Mo/tungstate-bd_C_term_dom"/>
</dbReference>
<reference evidence="9 10" key="1">
    <citation type="submission" date="2023-09" db="EMBL/GenBank/DDBJ databases">
        <title>Whole genome shotgun sequencing (WGS) of Bosea sp. ZW T0_25, isolated from stored onions (Allium cepa).</title>
        <authorList>
            <person name="Stoll D.A."/>
            <person name="Huch M."/>
        </authorList>
    </citation>
    <scope>NUCLEOTIDE SEQUENCE [LARGE SCALE GENOMIC DNA]</scope>
    <source>
        <strain evidence="9 10">ZW T0_25</strain>
    </source>
</reference>
<dbReference type="Proteomes" id="UP001254257">
    <property type="component" value="Unassembled WGS sequence"/>
</dbReference>
<comment type="function">
    <text evidence="7">Part of the ABC transporter complex PotABCD involved in spermidine/putrescine import. Responsible for energy coupling to the transport system.</text>
</comment>
<dbReference type="GO" id="GO:0005524">
    <property type="term" value="F:ATP binding"/>
    <property type="evidence" value="ECO:0007669"/>
    <property type="project" value="UniProtKB-KW"/>
</dbReference>
<dbReference type="EMBL" id="JAWDID010000051">
    <property type="protein sequence ID" value="MDU0342872.1"/>
    <property type="molecule type" value="Genomic_DNA"/>
</dbReference>
<comment type="similarity">
    <text evidence="7">Belongs to the ABC transporter superfamily. Spermidine/putrescine importer (TC 3.A.1.11.1) family.</text>
</comment>
<organism evidence="9 10">
    <name type="scientific">Bosea rubneri</name>
    <dbReference type="NCBI Taxonomy" id="3075434"/>
    <lineage>
        <taxon>Bacteria</taxon>
        <taxon>Pseudomonadati</taxon>
        <taxon>Pseudomonadota</taxon>
        <taxon>Alphaproteobacteria</taxon>
        <taxon>Hyphomicrobiales</taxon>
        <taxon>Boseaceae</taxon>
        <taxon>Bosea</taxon>
    </lineage>
</organism>
<dbReference type="SMART" id="SM00382">
    <property type="entry name" value="AAA"/>
    <property type="match status" value="1"/>
</dbReference>
<evidence type="ECO:0000259" key="8">
    <source>
        <dbReference type="PROSITE" id="PS50893"/>
    </source>
</evidence>
<dbReference type="InterPro" id="IPR005893">
    <property type="entry name" value="PotA-like"/>
</dbReference>
<accession>A0ABU3SDN1</accession>
<comment type="catalytic activity">
    <reaction evidence="7">
        <text>ATP + H2O + polyamine-[polyamine-binding protein]Side 1 = ADP + phosphate + polyamineSide 2 + [polyamine-binding protein]Side 1.</text>
        <dbReference type="EC" id="7.6.2.11"/>
    </reaction>
</comment>
<dbReference type="InterPro" id="IPR017871">
    <property type="entry name" value="ABC_transporter-like_CS"/>
</dbReference>
<keyword evidence="3 7" id="KW-0547">Nucleotide-binding</keyword>
<keyword evidence="1 7" id="KW-0813">Transport</keyword>
<evidence type="ECO:0000256" key="6">
    <source>
        <dbReference type="ARBA" id="ARBA00023136"/>
    </source>
</evidence>
<evidence type="ECO:0000313" key="10">
    <source>
        <dbReference type="Proteomes" id="UP001254257"/>
    </source>
</evidence>
<dbReference type="InterPro" id="IPR013611">
    <property type="entry name" value="Transp-assoc_OB_typ2"/>
</dbReference>
<dbReference type="PROSITE" id="PS50893">
    <property type="entry name" value="ABC_TRANSPORTER_2"/>
    <property type="match status" value="1"/>
</dbReference>
<feature type="domain" description="ABC transporter" evidence="8">
    <location>
        <begin position="16"/>
        <end position="246"/>
    </location>
</feature>
<dbReference type="Pfam" id="PF00005">
    <property type="entry name" value="ABC_tran"/>
    <property type="match status" value="1"/>
</dbReference>
<protein>
    <recommendedName>
        <fullName evidence="7">Spermidine/putrescine import ATP-binding protein PotA</fullName>
        <ecNumber evidence="7">7.6.2.11</ecNumber>
    </recommendedName>
</protein>
<dbReference type="InterPro" id="IPR027417">
    <property type="entry name" value="P-loop_NTPase"/>
</dbReference>
<keyword evidence="4 7" id="KW-0067">ATP-binding</keyword>
<dbReference type="PANTHER" id="PTHR42781">
    <property type="entry name" value="SPERMIDINE/PUTRESCINE IMPORT ATP-BINDING PROTEIN POTA"/>
    <property type="match status" value="1"/>
</dbReference>
<dbReference type="EC" id="7.6.2.11" evidence="7"/>
<dbReference type="PANTHER" id="PTHR42781:SF4">
    <property type="entry name" value="SPERMIDINE_PUTRESCINE IMPORT ATP-BINDING PROTEIN POTA"/>
    <property type="match status" value="1"/>
</dbReference>
<evidence type="ECO:0000256" key="3">
    <source>
        <dbReference type="ARBA" id="ARBA00022741"/>
    </source>
</evidence>
<dbReference type="PROSITE" id="PS00211">
    <property type="entry name" value="ABC_TRANSPORTER_1"/>
    <property type="match status" value="1"/>
</dbReference>
<evidence type="ECO:0000256" key="4">
    <source>
        <dbReference type="ARBA" id="ARBA00022840"/>
    </source>
</evidence>
<dbReference type="SUPFAM" id="SSF52540">
    <property type="entry name" value="P-loop containing nucleoside triphosphate hydrolases"/>
    <property type="match status" value="1"/>
</dbReference>
<gene>
    <name evidence="7" type="primary">potA</name>
    <name evidence="9" type="ORF">RKE40_23495</name>
</gene>
<comment type="subunit">
    <text evidence="7">The complex is composed of two ATP-binding proteins (PotA), two transmembrane proteins (PotB and PotC) and a solute-binding protein (PotD).</text>
</comment>
<comment type="caution">
    <text evidence="9">The sequence shown here is derived from an EMBL/GenBank/DDBJ whole genome shotgun (WGS) entry which is preliminary data.</text>
</comment>
<dbReference type="RefSeq" id="WP_316020625.1">
    <property type="nucleotide sequence ID" value="NZ_JAWDID010000051.1"/>
</dbReference>
<dbReference type="InterPro" id="IPR003593">
    <property type="entry name" value="AAA+_ATPase"/>
</dbReference>
<name>A0ABU3SDN1_9HYPH</name>
<evidence type="ECO:0000256" key="2">
    <source>
        <dbReference type="ARBA" id="ARBA00022475"/>
    </source>
</evidence>
<dbReference type="Gene3D" id="3.40.50.300">
    <property type="entry name" value="P-loop containing nucleotide triphosphate hydrolases"/>
    <property type="match status" value="1"/>
</dbReference>
<dbReference type="InterPro" id="IPR003439">
    <property type="entry name" value="ABC_transporter-like_ATP-bd"/>
</dbReference>
<dbReference type="SUPFAM" id="SSF50331">
    <property type="entry name" value="MOP-like"/>
    <property type="match status" value="1"/>
</dbReference>
<dbReference type="InterPro" id="IPR050093">
    <property type="entry name" value="ABC_SmlMolc_Importer"/>
</dbReference>
<sequence length="372" mass="40316">MTDLTLQQNAGTPPKLVVSGLHKTYGATVALHPTDLTLRSGEFMTLLGPSGSGKTTLLMMVAGLLQADGGELSIDGHKATYAPPWERGIGMVFQNYALFPHLTVFENIAFPLRMRRMPEAEIRREVARVLEIVQLPHTAQRQPRALSGGQQQRIALARCFVFKPSFILMDEPLGALDKKLRDQLQLEIKHLHKSLGITILYVTHDQEEALTMSDRICLMNGGRIEQLGTPAELYFEPATVFAADFLGESNFLEGKVRSNSPDGLVIDAVGGAISGAGNFAAGSAVKVMVRPESVRAALKPVEGWNAVPGTVRETIFVGGVTRHYIELAEGGTVVALELTDRRTQPADPGREVFATWPVSATVVLAAEKGKMP</sequence>
<evidence type="ECO:0000256" key="5">
    <source>
        <dbReference type="ARBA" id="ARBA00022967"/>
    </source>
</evidence>
<evidence type="ECO:0000313" key="9">
    <source>
        <dbReference type="EMBL" id="MDU0342872.1"/>
    </source>
</evidence>
<dbReference type="NCBIfam" id="TIGR01187">
    <property type="entry name" value="potA"/>
    <property type="match status" value="1"/>
</dbReference>
<keyword evidence="2 7" id="KW-1003">Cell membrane</keyword>
<keyword evidence="10" id="KW-1185">Reference proteome</keyword>
<evidence type="ECO:0000256" key="1">
    <source>
        <dbReference type="ARBA" id="ARBA00022448"/>
    </source>
</evidence>
<dbReference type="Pfam" id="PF08402">
    <property type="entry name" value="TOBE_2"/>
    <property type="match status" value="1"/>
</dbReference>
<evidence type="ECO:0000256" key="7">
    <source>
        <dbReference type="RuleBase" id="RU364083"/>
    </source>
</evidence>